<accession>A0A4P2QUW4</accession>
<evidence type="ECO:0000256" key="1">
    <source>
        <dbReference type="ARBA" id="ARBA00022603"/>
    </source>
</evidence>
<name>A0A4P2QUW4_SORCE</name>
<dbReference type="Proteomes" id="UP000295497">
    <property type="component" value="Chromosome"/>
</dbReference>
<dbReference type="AlphaFoldDB" id="A0A4P2QUW4"/>
<dbReference type="EMBL" id="CP012672">
    <property type="protein sequence ID" value="AUX34190.1"/>
    <property type="molecule type" value="Genomic_DNA"/>
</dbReference>
<dbReference type="Gene3D" id="2.20.25.110">
    <property type="entry name" value="S-adenosyl-L-methionine-dependent methyltransferases"/>
    <property type="match status" value="1"/>
</dbReference>
<dbReference type="SUPFAM" id="SSF53335">
    <property type="entry name" value="S-adenosyl-L-methionine-dependent methyltransferases"/>
    <property type="match status" value="1"/>
</dbReference>
<keyword evidence="2" id="KW-0808">Transferase</keyword>
<dbReference type="GO" id="GO:0008168">
    <property type="term" value="F:methyltransferase activity"/>
    <property type="evidence" value="ECO:0007669"/>
    <property type="project" value="UniProtKB-KW"/>
</dbReference>
<dbReference type="Pfam" id="PF13649">
    <property type="entry name" value="Methyltransf_25"/>
    <property type="match status" value="1"/>
</dbReference>
<evidence type="ECO:0000256" key="3">
    <source>
        <dbReference type="ARBA" id="ARBA00022691"/>
    </source>
</evidence>
<evidence type="ECO:0000313" key="6">
    <source>
        <dbReference type="Proteomes" id="UP000295497"/>
    </source>
</evidence>
<evidence type="ECO:0000313" key="5">
    <source>
        <dbReference type="EMBL" id="AUX34190.1"/>
    </source>
</evidence>
<keyword evidence="3" id="KW-0949">S-adenosyl-L-methionine</keyword>
<dbReference type="InterPro" id="IPR041698">
    <property type="entry name" value="Methyltransf_25"/>
</dbReference>
<protein>
    <recommendedName>
        <fullName evidence="4">Methyltransferase domain-containing protein</fullName>
    </recommendedName>
</protein>
<dbReference type="PANTHER" id="PTHR43464:SF19">
    <property type="entry name" value="UBIQUINONE BIOSYNTHESIS O-METHYLTRANSFERASE, MITOCHONDRIAL"/>
    <property type="match status" value="1"/>
</dbReference>
<evidence type="ECO:0000256" key="2">
    <source>
        <dbReference type="ARBA" id="ARBA00022679"/>
    </source>
</evidence>
<dbReference type="InterPro" id="IPR029063">
    <property type="entry name" value="SAM-dependent_MTases_sf"/>
</dbReference>
<evidence type="ECO:0000259" key="4">
    <source>
        <dbReference type="Pfam" id="PF13649"/>
    </source>
</evidence>
<dbReference type="RefSeq" id="WP_129577435.1">
    <property type="nucleotide sequence ID" value="NZ_CP012672.1"/>
</dbReference>
<feature type="domain" description="Methyltransferase" evidence="4">
    <location>
        <begin position="49"/>
        <end position="148"/>
    </location>
</feature>
<organism evidence="5 6">
    <name type="scientific">Sorangium cellulosum</name>
    <name type="common">Polyangium cellulosum</name>
    <dbReference type="NCBI Taxonomy" id="56"/>
    <lineage>
        <taxon>Bacteria</taxon>
        <taxon>Pseudomonadati</taxon>
        <taxon>Myxococcota</taxon>
        <taxon>Polyangia</taxon>
        <taxon>Polyangiales</taxon>
        <taxon>Polyangiaceae</taxon>
        <taxon>Sorangium</taxon>
    </lineage>
</organism>
<gene>
    <name evidence="5" type="ORF">SOCE836_063590</name>
</gene>
<proteinExistence type="predicted"/>
<dbReference type="Gene3D" id="3.40.50.150">
    <property type="entry name" value="Vaccinia Virus protein VP39"/>
    <property type="match status" value="1"/>
</dbReference>
<sequence length="276" mass="30801">MKQSPRTSLRPWEDDFFEPELLDAGAGDADIRETVHFYRSAVGDDVTRVLDIGCGTGRLSLPLAGDGHEVHAIDRSPRVLTFFRNKLKRAERGVRRQVKLSRLDIALRPYPERLDAALAVDDFLTLFLDEASLRAVLAHVRQSLSRGGRFCTDMRARSDDRLSTIAAPLPRPMLFFGIVQGVATPRGARSVAMRSIETYDESARVLTSEQLFEYIKPTGLVERSIYRTLRQRVWHPGEIAAAAEAEGFRVAALHARFDPRAQAGVASGASFDLRVR</sequence>
<reference evidence="5 6" key="1">
    <citation type="submission" date="2015-09" db="EMBL/GenBank/DDBJ databases">
        <title>Sorangium comparison.</title>
        <authorList>
            <person name="Zaburannyi N."/>
            <person name="Bunk B."/>
            <person name="Overmann J."/>
            <person name="Mueller R."/>
        </authorList>
    </citation>
    <scope>NUCLEOTIDE SEQUENCE [LARGE SCALE GENOMIC DNA]</scope>
    <source>
        <strain evidence="5 6">So ce836</strain>
    </source>
</reference>
<keyword evidence="1" id="KW-0489">Methyltransferase</keyword>
<dbReference type="CDD" id="cd02440">
    <property type="entry name" value="AdoMet_MTases"/>
    <property type="match status" value="1"/>
</dbReference>
<dbReference type="PANTHER" id="PTHR43464">
    <property type="entry name" value="METHYLTRANSFERASE"/>
    <property type="match status" value="1"/>
</dbReference>
<dbReference type="GO" id="GO:0032259">
    <property type="term" value="P:methylation"/>
    <property type="evidence" value="ECO:0007669"/>
    <property type="project" value="UniProtKB-KW"/>
</dbReference>